<dbReference type="Pfam" id="PF01408">
    <property type="entry name" value="GFO_IDH_MocA"/>
    <property type="match status" value="1"/>
</dbReference>
<dbReference type="SUPFAM" id="SSF51735">
    <property type="entry name" value="NAD(P)-binding Rossmann-fold domains"/>
    <property type="match status" value="1"/>
</dbReference>
<dbReference type="Gene3D" id="3.40.50.720">
    <property type="entry name" value="NAD(P)-binding Rossmann-like Domain"/>
    <property type="match status" value="1"/>
</dbReference>
<gene>
    <name evidence="4" type="ORF">QJ522_14380</name>
</gene>
<proteinExistence type="predicted"/>
<dbReference type="SUPFAM" id="SSF55347">
    <property type="entry name" value="Glyceraldehyde-3-phosphate dehydrogenase-like, C-terminal domain"/>
    <property type="match status" value="1"/>
</dbReference>
<dbReference type="Gene3D" id="3.30.360.10">
    <property type="entry name" value="Dihydrodipicolinate Reductase, domain 2"/>
    <property type="match status" value="1"/>
</dbReference>
<protein>
    <submittedName>
        <fullName evidence="4">Gfo/Idh/MocA family oxidoreductase</fullName>
    </submittedName>
</protein>
<evidence type="ECO:0000259" key="3">
    <source>
        <dbReference type="Pfam" id="PF22725"/>
    </source>
</evidence>
<dbReference type="Pfam" id="PF22725">
    <property type="entry name" value="GFO_IDH_MocA_C3"/>
    <property type="match status" value="1"/>
</dbReference>
<dbReference type="PANTHER" id="PTHR43818:SF5">
    <property type="entry name" value="OXIDOREDUCTASE FAMILY PROTEIN"/>
    <property type="match status" value="1"/>
</dbReference>
<dbReference type="InterPro" id="IPR006311">
    <property type="entry name" value="TAT_signal"/>
</dbReference>
<feature type="domain" description="Gfo/Idh/MocA-like oxidoreductase N-terminal" evidence="2">
    <location>
        <begin position="43"/>
        <end position="174"/>
    </location>
</feature>
<dbReference type="AlphaFoldDB" id="A0AAW6U2W2"/>
<name>A0AAW6U2W2_9BACT</name>
<dbReference type="Proteomes" id="UP001431776">
    <property type="component" value="Unassembled WGS sequence"/>
</dbReference>
<dbReference type="GO" id="GO:0000166">
    <property type="term" value="F:nucleotide binding"/>
    <property type="evidence" value="ECO:0007669"/>
    <property type="project" value="InterPro"/>
</dbReference>
<dbReference type="InterPro" id="IPR036291">
    <property type="entry name" value="NAD(P)-bd_dom_sf"/>
</dbReference>
<evidence type="ECO:0000313" key="4">
    <source>
        <dbReference type="EMBL" id="MDI6450243.1"/>
    </source>
</evidence>
<feature type="domain" description="GFO/IDH/MocA-like oxidoreductase" evidence="3">
    <location>
        <begin position="191"/>
        <end position="334"/>
    </location>
</feature>
<organism evidence="4 5">
    <name type="scientific">Anaerobaca lacustris</name>
    <dbReference type="NCBI Taxonomy" id="3044600"/>
    <lineage>
        <taxon>Bacteria</taxon>
        <taxon>Pseudomonadati</taxon>
        <taxon>Planctomycetota</taxon>
        <taxon>Phycisphaerae</taxon>
        <taxon>Sedimentisphaerales</taxon>
        <taxon>Anaerobacaceae</taxon>
        <taxon>Anaerobaca</taxon>
    </lineage>
</organism>
<feature type="region of interest" description="Disordered" evidence="1">
    <location>
        <begin position="443"/>
        <end position="465"/>
    </location>
</feature>
<dbReference type="InterPro" id="IPR055170">
    <property type="entry name" value="GFO_IDH_MocA-like_dom"/>
</dbReference>
<dbReference type="InterPro" id="IPR050463">
    <property type="entry name" value="Gfo/Idh/MocA_oxidrdct_glycsds"/>
</dbReference>
<dbReference type="RefSeq" id="WP_349245653.1">
    <property type="nucleotide sequence ID" value="NZ_JASCXX010000018.1"/>
</dbReference>
<accession>A0AAW6U2W2</accession>
<keyword evidence="5" id="KW-1185">Reference proteome</keyword>
<evidence type="ECO:0000259" key="2">
    <source>
        <dbReference type="Pfam" id="PF01408"/>
    </source>
</evidence>
<evidence type="ECO:0000256" key="1">
    <source>
        <dbReference type="SAM" id="MobiDB-lite"/>
    </source>
</evidence>
<evidence type="ECO:0000313" key="5">
    <source>
        <dbReference type="Proteomes" id="UP001431776"/>
    </source>
</evidence>
<comment type="caution">
    <text evidence="4">The sequence shown here is derived from an EMBL/GenBank/DDBJ whole genome shotgun (WGS) entry which is preliminary data.</text>
</comment>
<dbReference type="EMBL" id="JASCXX010000018">
    <property type="protein sequence ID" value="MDI6450243.1"/>
    <property type="molecule type" value="Genomic_DNA"/>
</dbReference>
<reference evidence="4" key="1">
    <citation type="submission" date="2023-05" db="EMBL/GenBank/DDBJ databases">
        <title>Anaerotaeda fermentans gen. nov., sp. nov., a novel anaerobic planctomycete of the new family within the order Sedimentisphaerales isolated from Taman Peninsula, Russia.</title>
        <authorList>
            <person name="Khomyakova M.A."/>
            <person name="Merkel A.Y."/>
            <person name="Slobodkin A.I."/>
        </authorList>
    </citation>
    <scope>NUCLEOTIDE SEQUENCE</scope>
    <source>
        <strain evidence="4">M17dextr</strain>
    </source>
</reference>
<dbReference type="PROSITE" id="PS51318">
    <property type="entry name" value="TAT"/>
    <property type="match status" value="1"/>
</dbReference>
<dbReference type="InterPro" id="IPR000683">
    <property type="entry name" value="Gfo/Idh/MocA-like_OxRdtase_N"/>
</dbReference>
<sequence length="465" mass="51230">MSEATSNTTSRREFLKNTGRVAAASALATGISSSLYAGSDNTIRLALVGCGGRGTGAAVDAMNVRGQGPIKLVAMADAFEDRLTSSYKNLKASHANQVDVPDDRKFVGFDAYKKAMDCLRPGDVAIFGTPPAFRWVHFDYAVQKGLHVFMEKPVTVDGPTTKRMIELSKKADAKNLKVGVGLMSRHSRALQELANRVHDGEIGDIILMRGYRMHGPVGFFASPPKPDNISDLLYQVRRFHSFIWASGGNYSDFYIHVIDHLCWMKGSWPVKVQALGGRHYKESPEGVRYVDQNFDTYAVEYTFADGTKMDFDGRCMDGATQIYSSYLHGTKGSAIASKSGDCGLPSSTYRGQSPDDDKLIWQSRIPRAQQNPYQNEWDDLIDAIRNDKPYNEAERGAIGSMVTSMGRMAAHTGVEITYDQMLNCPHELAPGLDKLTWDSPAPLKADAQGRYPVPQPGIVTDREYA</sequence>
<dbReference type="PANTHER" id="PTHR43818">
    <property type="entry name" value="BCDNA.GH03377"/>
    <property type="match status" value="1"/>
</dbReference>